<gene>
    <name evidence="3" type="primary">sepH</name>
    <name evidence="3" type="ORF">ACFPM7_07975</name>
</gene>
<feature type="compositionally biased region" description="Basic and acidic residues" evidence="1">
    <location>
        <begin position="341"/>
        <end position="350"/>
    </location>
</feature>
<dbReference type="NCBIfam" id="NF040712">
    <property type="entry name" value="SepH"/>
    <property type="match status" value="1"/>
</dbReference>
<evidence type="ECO:0000259" key="2">
    <source>
        <dbReference type="Pfam" id="PF11268"/>
    </source>
</evidence>
<evidence type="ECO:0000256" key="1">
    <source>
        <dbReference type="SAM" id="MobiDB-lite"/>
    </source>
</evidence>
<evidence type="ECO:0000313" key="3">
    <source>
        <dbReference type="EMBL" id="MFC5286986.1"/>
    </source>
</evidence>
<evidence type="ECO:0000313" key="4">
    <source>
        <dbReference type="Proteomes" id="UP001596157"/>
    </source>
</evidence>
<feature type="region of interest" description="Disordered" evidence="1">
    <location>
        <begin position="320"/>
        <end position="376"/>
    </location>
</feature>
<dbReference type="Proteomes" id="UP001596157">
    <property type="component" value="Unassembled WGS sequence"/>
</dbReference>
<dbReference type="EMBL" id="JBHSKF010000003">
    <property type="protein sequence ID" value="MFC5286986.1"/>
    <property type="molecule type" value="Genomic_DNA"/>
</dbReference>
<keyword evidence="4" id="KW-1185">Reference proteome</keyword>
<dbReference type="InterPro" id="IPR047682">
    <property type="entry name" value="SepH-like"/>
</dbReference>
<dbReference type="RefSeq" id="WP_378245484.1">
    <property type="nucleotide sequence ID" value="NZ_JBHSKF010000003.1"/>
</dbReference>
<proteinExistence type="predicted"/>
<comment type="caution">
    <text evidence="3">The sequence shown here is derived from an EMBL/GenBank/DDBJ whole genome shotgun (WGS) entry which is preliminary data.</text>
</comment>
<feature type="domain" description="DUF3071" evidence="2">
    <location>
        <begin position="1"/>
        <end position="169"/>
    </location>
</feature>
<reference evidence="4" key="1">
    <citation type="journal article" date="2019" name="Int. J. Syst. Evol. Microbiol.">
        <title>The Global Catalogue of Microorganisms (GCM) 10K type strain sequencing project: providing services to taxonomists for standard genome sequencing and annotation.</title>
        <authorList>
            <consortium name="The Broad Institute Genomics Platform"/>
            <consortium name="The Broad Institute Genome Sequencing Center for Infectious Disease"/>
            <person name="Wu L."/>
            <person name="Ma J."/>
        </authorList>
    </citation>
    <scope>NUCLEOTIDE SEQUENCE [LARGE SCALE GENOMIC DNA]</scope>
    <source>
        <strain evidence="4">CCUG 59778</strain>
    </source>
</reference>
<name>A0ABW0EM36_9PSEU</name>
<dbReference type="InterPro" id="IPR021421">
    <property type="entry name" value="DUF3071"/>
</dbReference>
<dbReference type="Pfam" id="PF11268">
    <property type="entry name" value="DUF3071"/>
    <property type="match status" value="1"/>
</dbReference>
<protein>
    <submittedName>
        <fullName evidence="3">Septation protein SepH</fullName>
    </submittedName>
</protein>
<accession>A0ABW0EM36</accession>
<organism evidence="3 4">
    <name type="scientific">Actinokineospora guangxiensis</name>
    <dbReference type="NCBI Taxonomy" id="1490288"/>
    <lineage>
        <taxon>Bacteria</taxon>
        <taxon>Bacillati</taxon>
        <taxon>Actinomycetota</taxon>
        <taxon>Actinomycetes</taxon>
        <taxon>Pseudonocardiales</taxon>
        <taxon>Pseudonocardiaceae</taxon>
        <taxon>Actinokineospora</taxon>
    </lineage>
</organism>
<sequence length="376" mass="40332">MRALRVVGLADGGKTVICEDPARGERFSLPADERLRAAARGDVTRLGQIEIELESQMRPREIQARIRAGESVEQVSEAAGLPTAKVERFAYPVLLERSRTAELAQRAHPVREDGPDLQTLGEICLHAFTLRGQDYAVAEWDSWRGEDGKWTVQLCWTAGRSVNRAHWAFHPGARGGTVTPLDEHAHDLLDPQPSRPLRTVRPVTELAQAALNIDPALLPARPEPAALDASPLELGDFAPPVAPVPTAVVEPAVEPAGVASAVVEPVEPAVVEPAVVEQAAVEPAVVEQAAVEPAVVDPAVVVPGDPAAEPAARTQQDFVEDFELTGPADQESPDQAALIDEPARKSEPPRRGKGKKARPIVPSWEDVLLGTRSNRG</sequence>